<comment type="similarity">
    <text evidence="1 7">Belongs to the universal ribosomal protein uL18 family.</text>
</comment>
<dbReference type="GO" id="GO:0003735">
    <property type="term" value="F:structural constituent of ribosome"/>
    <property type="evidence" value="ECO:0007669"/>
    <property type="project" value="InterPro"/>
</dbReference>
<keyword evidence="9" id="KW-1185">Reference proteome</keyword>
<dbReference type="GO" id="GO:0022625">
    <property type="term" value="C:cytosolic large ribosomal subunit"/>
    <property type="evidence" value="ECO:0007669"/>
    <property type="project" value="TreeGrafter"/>
</dbReference>
<evidence type="ECO:0000256" key="4">
    <source>
        <dbReference type="ARBA" id="ARBA00022980"/>
    </source>
</evidence>
<dbReference type="KEGG" id="nio:NITINOP_1747"/>
<proteinExistence type="inferred from homology"/>
<dbReference type="InterPro" id="IPR005484">
    <property type="entry name" value="Ribosomal_uL18_bac/plant/anim"/>
</dbReference>
<evidence type="ECO:0000256" key="6">
    <source>
        <dbReference type="ARBA" id="ARBA00035197"/>
    </source>
</evidence>
<dbReference type="AlphaFoldDB" id="A0A0S4KYG6"/>
<dbReference type="InterPro" id="IPR057268">
    <property type="entry name" value="Ribosomal_L18"/>
</dbReference>
<accession>A0A0S4KYG6</accession>
<evidence type="ECO:0000256" key="2">
    <source>
        <dbReference type="ARBA" id="ARBA00022730"/>
    </source>
</evidence>
<dbReference type="Pfam" id="PF00861">
    <property type="entry name" value="Ribosomal_L18p"/>
    <property type="match status" value="1"/>
</dbReference>
<keyword evidence="2 7" id="KW-0699">rRNA-binding</keyword>
<dbReference type="PANTHER" id="PTHR12899">
    <property type="entry name" value="39S RIBOSOMAL PROTEIN L18, MITOCHONDRIAL"/>
    <property type="match status" value="1"/>
</dbReference>
<dbReference type="Proteomes" id="UP000066284">
    <property type="component" value="Chromosome 1"/>
</dbReference>
<dbReference type="HAMAP" id="MF_01337_B">
    <property type="entry name" value="Ribosomal_uL18_B"/>
    <property type="match status" value="1"/>
</dbReference>
<keyword evidence="4 7" id="KW-0689">Ribosomal protein</keyword>
<dbReference type="GO" id="GO:0006412">
    <property type="term" value="P:translation"/>
    <property type="evidence" value="ECO:0007669"/>
    <property type="project" value="UniProtKB-UniRule"/>
</dbReference>
<protein>
    <recommendedName>
        <fullName evidence="6 7">Large ribosomal subunit protein uL18</fullName>
    </recommendedName>
</protein>
<dbReference type="PANTHER" id="PTHR12899:SF3">
    <property type="entry name" value="LARGE RIBOSOMAL SUBUNIT PROTEIN UL18M"/>
    <property type="match status" value="1"/>
</dbReference>
<dbReference type="CDD" id="cd00432">
    <property type="entry name" value="Ribosomal_L18_L5e"/>
    <property type="match status" value="1"/>
</dbReference>
<gene>
    <name evidence="7 8" type="primary">rplR</name>
    <name evidence="8" type="ORF">NITINOP_1747</name>
</gene>
<dbReference type="InterPro" id="IPR004389">
    <property type="entry name" value="Ribosomal_uL18_bac-type"/>
</dbReference>
<dbReference type="RefSeq" id="WP_062484691.1">
    <property type="nucleotide sequence ID" value="NZ_LN885086.1"/>
</dbReference>
<comment type="subunit">
    <text evidence="7">Part of the 50S ribosomal subunit; part of the 5S rRNA/L5/L18/L25 subcomplex. Contacts the 5S and 23S rRNAs.</text>
</comment>
<name>A0A0S4KYG6_9BACT</name>
<evidence type="ECO:0000313" key="8">
    <source>
        <dbReference type="EMBL" id="CUQ66722.1"/>
    </source>
</evidence>
<dbReference type="OrthoDB" id="9810939at2"/>
<reference evidence="9" key="1">
    <citation type="submission" date="2015-09" db="EMBL/GenBank/DDBJ databases">
        <authorList>
            <person name="Daims H."/>
        </authorList>
    </citation>
    <scope>NUCLEOTIDE SEQUENCE [LARGE SCALE GENOMIC DNA]</scope>
</reference>
<evidence type="ECO:0000256" key="7">
    <source>
        <dbReference type="HAMAP-Rule" id="MF_01337"/>
    </source>
</evidence>
<evidence type="ECO:0000256" key="5">
    <source>
        <dbReference type="ARBA" id="ARBA00023274"/>
    </source>
</evidence>
<evidence type="ECO:0000256" key="1">
    <source>
        <dbReference type="ARBA" id="ARBA00007116"/>
    </source>
</evidence>
<dbReference type="NCBIfam" id="TIGR00060">
    <property type="entry name" value="L18_bact"/>
    <property type="match status" value="1"/>
</dbReference>
<keyword evidence="5 7" id="KW-0687">Ribonucleoprotein</keyword>
<sequence length="121" mass="13246">MSRAGKVQQLERRRRRVRNAIFGTPERPRLNVFRSNTHIYAQIINDLEGKTLAAASSLDKSLKTALKSTGNIEAAKAVGKLVAERAKAANVTAVVFDRGGRMYHGRIKALADAAREGGLQF</sequence>
<dbReference type="GO" id="GO:0008097">
    <property type="term" value="F:5S rRNA binding"/>
    <property type="evidence" value="ECO:0007669"/>
    <property type="project" value="TreeGrafter"/>
</dbReference>
<dbReference type="SUPFAM" id="SSF53137">
    <property type="entry name" value="Translational machinery components"/>
    <property type="match status" value="1"/>
</dbReference>
<dbReference type="Gene3D" id="3.30.420.100">
    <property type="match status" value="1"/>
</dbReference>
<organism evidence="8 9">
    <name type="scientific">Candidatus Nitrospira inopinata</name>
    <dbReference type="NCBI Taxonomy" id="1715989"/>
    <lineage>
        <taxon>Bacteria</taxon>
        <taxon>Pseudomonadati</taxon>
        <taxon>Nitrospirota</taxon>
        <taxon>Nitrospiria</taxon>
        <taxon>Nitrospirales</taxon>
        <taxon>Nitrospiraceae</taxon>
        <taxon>Nitrospira</taxon>
    </lineage>
</organism>
<evidence type="ECO:0000256" key="3">
    <source>
        <dbReference type="ARBA" id="ARBA00022884"/>
    </source>
</evidence>
<evidence type="ECO:0000313" key="9">
    <source>
        <dbReference type="Proteomes" id="UP000066284"/>
    </source>
</evidence>
<keyword evidence="3 7" id="KW-0694">RNA-binding</keyword>
<dbReference type="FunFam" id="3.30.420.100:FF:000001">
    <property type="entry name" value="50S ribosomal protein L18"/>
    <property type="match status" value="1"/>
</dbReference>
<dbReference type="STRING" id="1715989.NITINOP_1747"/>
<dbReference type="EMBL" id="LN885086">
    <property type="protein sequence ID" value="CUQ66722.1"/>
    <property type="molecule type" value="Genomic_DNA"/>
</dbReference>
<comment type="function">
    <text evidence="7">This is one of the proteins that bind and probably mediate the attachment of the 5S RNA into the large ribosomal subunit, where it forms part of the central protuberance.</text>
</comment>